<sequence length="1120" mass="129948">MFPERFFQYEAECLPFDCGHCLAHKANKNPQIEVYCKVCCYCMNNSGSNNHCGFILGEQALYGSSIRQLPCDEYVPCYKCIKRKNYEKRVARLEKEWDNFKLSAEMTTSKFIAMERRVKDLIKEKQILEQKLRDINDKMRQVQVTNNEEEWQEIDDSYAECVSSCSQDSEDSFVVSPNTIKLRHQPSIFCEERPRRHVDGNKMKAKRRKRDDGDPQTAASEEHLLLYLNCKNPRAKDRKSQQKAGECSFVRERCRRSKGARKQRKLSWDLRDTDNEKECVSPSAGEICDCEQFLSQRTNSDEKSGSEKCLVKKNDSTMEWESRRNDNDNDNDSERAYGYARKDETCDGELAKACVSPPNDETCDCEIVIRKSQQIYNEKHGAYPAKSQIYSNETKIDERGVEWKLRQARKEETSARPATTKPREYEAKTDKRGSEWELRQADNNNEEISDRPNKKQRTLKWCVPLTDSEDICAPPKVSNPCERRQEKEDQRALERKTSQFDSEDPCASPIICNARDCEGKKDQGAFEGKKEKPTLDGNEKDLWDPREREEEDGSLSQFNSDLQKMTCAAYAFKDKAKKDQRSLKWCNPLIDNEKPPGVYSARTEPCEYRAKKDQEGSEWELRQKDNDNKSTSAFCKKRYPCEHVTKEDEGKLESELPVACSERTCAYVTCAYGEEKDQRALKWDIPQADDEKQVCLDPLKTDACEYEEKKDQSSALEWELRKSSGVCSSKARTSSQCGTKPDQQPAVNDNDRDLFNTLKKEYEERFTYLKEEIRNYHASVVTGNDKINAMDQRMQTVIREKEILEQKLKQSHSGHEELDAIREHYEDRITRLEQDLHNYQLSTNAHNSKISELEKRMQCLVEEKQLLEEQVKQKVFDKEKTVLDDNKLALRPADDRDRIFELEKSMQALLKEKEFLEEELKQKECNTASNDRLKNELHDCKSIVRSAEDEITKLEERMQKLKQEKELLELAFKKKEDQLRALQEKEKCNCNDNERTQKEFDVCKQKAEAAVAQAAVLDERIKSLGQEKEFLESKLHAAEFQAPHHSSASTSNAIPSPPSPPTYLYPADFFHLCFDHANDISTYLQSICCGNQSSACATSVYRTAWDHNQLTLEQLSSYDI</sequence>
<evidence type="ECO:0000256" key="2">
    <source>
        <dbReference type="SAM" id="MobiDB-lite"/>
    </source>
</evidence>
<organism evidence="3 4">
    <name type="scientific">Glossina austeni</name>
    <name type="common">Savannah tsetse fly</name>
    <dbReference type="NCBI Taxonomy" id="7395"/>
    <lineage>
        <taxon>Eukaryota</taxon>
        <taxon>Metazoa</taxon>
        <taxon>Ecdysozoa</taxon>
        <taxon>Arthropoda</taxon>
        <taxon>Hexapoda</taxon>
        <taxon>Insecta</taxon>
        <taxon>Pterygota</taxon>
        <taxon>Neoptera</taxon>
        <taxon>Endopterygota</taxon>
        <taxon>Diptera</taxon>
        <taxon>Brachycera</taxon>
        <taxon>Muscomorpha</taxon>
        <taxon>Hippoboscoidea</taxon>
        <taxon>Glossinidae</taxon>
        <taxon>Glossina</taxon>
    </lineage>
</organism>
<accession>A0A1A9VB82</accession>
<feature type="region of interest" description="Disordered" evidence="2">
    <location>
        <begin position="473"/>
        <end position="505"/>
    </location>
</feature>
<dbReference type="Proteomes" id="UP000078200">
    <property type="component" value="Unassembled WGS sequence"/>
</dbReference>
<dbReference type="STRING" id="7395.A0A1A9VB82"/>
<proteinExistence type="predicted"/>
<dbReference type="EnsemblMetazoa" id="GAUT031681-RA">
    <property type="protein sequence ID" value="GAUT031681-PA"/>
    <property type="gene ID" value="GAUT031681"/>
</dbReference>
<feature type="coiled-coil region" evidence="1">
    <location>
        <begin position="899"/>
        <end position="985"/>
    </location>
</feature>
<evidence type="ECO:0000313" key="4">
    <source>
        <dbReference type="Proteomes" id="UP000078200"/>
    </source>
</evidence>
<feature type="region of interest" description="Disordered" evidence="2">
    <location>
        <begin position="199"/>
        <end position="218"/>
    </location>
</feature>
<reference evidence="3" key="1">
    <citation type="submission" date="2020-05" db="UniProtKB">
        <authorList>
            <consortium name="EnsemblMetazoa"/>
        </authorList>
    </citation>
    <scope>IDENTIFICATION</scope>
    <source>
        <strain evidence="3">TTRI</strain>
    </source>
</reference>
<feature type="coiled-coil region" evidence="1">
    <location>
        <begin position="787"/>
        <end position="870"/>
    </location>
</feature>
<feature type="region of interest" description="Disordered" evidence="2">
    <location>
        <begin position="408"/>
        <end position="456"/>
    </location>
</feature>
<feature type="region of interest" description="Disordered" evidence="2">
    <location>
        <begin position="729"/>
        <end position="750"/>
    </location>
</feature>
<evidence type="ECO:0000256" key="1">
    <source>
        <dbReference type="SAM" id="Coils"/>
    </source>
</evidence>
<feature type="compositionally biased region" description="Basic and acidic residues" evidence="2">
    <location>
        <begin position="481"/>
        <end position="498"/>
    </location>
</feature>
<feature type="compositionally biased region" description="Basic and acidic residues" evidence="2">
    <location>
        <begin position="421"/>
        <end position="440"/>
    </location>
</feature>
<dbReference type="AlphaFoldDB" id="A0A1A9VB82"/>
<dbReference type="VEuPathDB" id="VectorBase:GAUT031681"/>
<keyword evidence="1" id="KW-0175">Coiled coil</keyword>
<feature type="region of interest" description="Disordered" evidence="2">
    <location>
        <begin position="523"/>
        <end position="557"/>
    </location>
</feature>
<feature type="coiled-coil region" evidence="1">
    <location>
        <begin position="83"/>
        <end position="148"/>
    </location>
</feature>
<feature type="coiled-coil region" evidence="1">
    <location>
        <begin position="1014"/>
        <end position="1041"/>
    </location>
</feature>
<feature type="compositionally biased region" description="Basic and acidic residues" evidence="2">
    <location>
        <begin position="523"/>
        <end position="548"/>
    </location>
</feature>
<feature type="compositionally biased region" description="Polar residues" evidence="2">
    <location>
        <begin position="729"/>
        <end position="747"/>
    </location>
</feature>
<keyword evidence="4" id="KW-1185">Reference proteome</keyword>
<protein>
    <submittedName>
        <fullName evidence="3">Uncharacterized protein</fullName>
    </submittedName>
</protein>
<evidence type="ECO:0000313" key="3">
    <source>
        <dbReference type="EnsemblMetazoa" id="GAUT031681-PA"/>
    </source>
</evidence>
<name>A0A1A9VB82_GLOAU</name>